<accession>A0A9X2QD94</accession>
<dbReference type="PRINTS" id="PR00412">
    <property type="entry name" value="EPOXHYDRLASE"/>
</dbReference>
<dbReference type="PRINTS" id="PR00111">
    <property type="entry name" value="ABHYDROLASE"/>
</dbReference>
<dbReference type="InterPro" id="IPR050266">
    <property type="entry name" value="AB_hydrolase_sf"/>
</dbReference>
<keyword evidence="3" id="KW-0378">Hydrolase</keyword>
<dbReference type="SUPFAM" id="SSF53474">
    <property type="entry name" value="alpha/beta-Hydrolases"/>
    <property type="match status" value="1"/>
</dbReference>
<evidence type="ECO:0000313" key="3">
    <source>
        <dbReference type="EMBL" id="MCS3710298.1"/>
    </source>
</evidence>
<dbReference type="InterPro" id="IPR000639">
    <property type="entry name" value="Epox_hydrolase-like"/>
</dbReference>
<dbReference type="PANTHER" id="PTHR43798:SF24">
    <property type="entry name" value="CIS-3-ALKYL-4-ALKYLOXETAN-2-ONE DECARBOXYLASE"/>
    <property type="match status" value="1"/>
</dbReference>
<dbReference type="GO" id="GO:0018786">
    <property type="term" value="F:haloalkane dehalogenase activity"/>
    <property type="evidence" value="ECO:0007669"/>
    <property type="project" value="UniProtKB-EC"/>
</dbReference>
<feature type="domain" description="AB hydrolase-1" evidence="2">
    <location>
        <begin position="30"/>
        <end position="265"/>
    </location>
</feature>
<feature type="region of interest" description="Disordered" evidence="1">
    <location>
        <begin position="1"/>
        <end position="22"/>
    </location>
</feature>
<dbReference type="InterPro" id="IPR029058">
    <property type="entry name" value="AB_hydrolase_fold"/>
</dbReference>
<gene>
    <name evidence="3" type="ORF">GGP61_001908</name>
</gene>
<reference evidence="3" key="1">
    <citation type="submission" date="2022-08" db="EMBL/GenBank/DDBJ databases">
        <title>Genomic Encyclopedia of Type Strains, Phase V (KMG-V): Genome sequencing to study the core and pangenomes of soil and plant-associated prokaryotes.</title>
        <authorList>
            <person name="Whitman W."/>
        </authorList>
    </citation>
    <scope>NUCLEOTIDE SEQUENCE</scope>
    <source>
        <strain evidence="3">SP3049</strain>
    </source>
</reference>
<dbReference type="Pfam" id="PF00561">
    <property type="entry name" value="Abhydrolase_1"/>
    <property type="match status" value="1"/>
</dbReference>
<dbReference type="Gene3D" id="3.40.50.1820">
    <property type="entry name" value="alpha/beta hydrolase"/>
    <property type="match status" value="1"/>
</dbReference>
<organism evidence="3 4">
    <name type="scientific">Salinibacter ruber</name>
    <dbReference type="NCBI Taxonomy" id="146919"/>
    <lineage>
        <taxon>Bacteria</taxon>
        <taxon>Pseudomonadati</taxon>
        <taxon>Rhodothermota</taxon>
        <taxon>Rhodothermia</taxon>
        <taxon>Rhodothermales</taxon>
        <taxon>Salinibacteraceae</taxon>
        <taxon>Salinibacter</taxon>
    </lineage>
</organism>
<dbReference type="InterPro" id="IPR000073">
    <property type="entry name" value="AB_hydrolase_1"/>
</dbReference>
<dbReference type="PANTHER" id="PTHR43798">
    <property type="entry name" value="MONOACYLGLYCEROL LIPASE"/>
    <property type="match status" value="1"/>
</dbReference>
<dbReference type="EMBL" id="JANUAE010000006">
    <property type="protein sequence ID" value="MCS3710298.1"/>
    <property type="molecule type" value="Genomic_DNA"/>
</dbReference>
<evidence type="ECO:0000256" key="1">
    <source>
        <dbReference type="SAM" id="MobiDB-lite"/>
    </source>
</evidence>
<dbReference type="Proteomes" id="UP001155057">
    <property type="component" value="Unassembled WGS sequence"/>
</dbReference>
<name>A0A9X2QD94_9BACT</name>
<protein>
    <submittedName>
        <fullName evidence="3">Haloalkane dehalogenase</fullName>
        <ecNumber evidence="3">3.8.1.5</ecNumber>
    </submittedName>
</protein>
<dbReference type="EC" id="3.8.1.5" evidence="3"/>
<evidence type="ECO:0000313" key="4">
    <source>
        <dbReference type="Proteomes" id="UP001155057"/>
    </source>
</evidence>
<dbReference type="GO" id="GO:0016020">
    <property type="term" value="C:membrane"/>
    <property type="evidence" value="ECO:0007669"/>
    <property type="project" value="TreeGrafter"/>
</dbReference>
<evidence type="ECO:0000259" key="2">
    <source>
        <dbReference type="Pfam" id="PF00561"/>
    </source>
</evidence>
<dbReference type="AlphaFoldDB" id="A0A9X2QD94"/>
<comment type="caution">
    <text evidence="3">The sequence shown here is derived from an EMBL/GenBank/DDBJ whole genome shotgun (WGS) entry which is preliminary data.</text>
</comment>
<proteinExistence type="predicted"/>
<sequence length="282" mass="31143">MPSAPTAPDATRTVQTPAGPLAYTDAGSGPPVVFLHGNPTSARLYRHLLRDLARDHRCIAPDYLGFGRSAAPPGFSYRPPAHAVLVERLLCALDLSDLTLVLHDWGGPIGMAYALRHPDTVRRLVLMNTWAWPLTHRPLLQGASRLLATPAGRLAVEHGNAFARIVMPMTTGGGPQHDWITDYAAALDSRPRRHACWAFARALRTEADWLRALWTRRHRLRDCPALLCWGMADPAFGTEACLRRWQNVVSGTAVRRYPSVGHYVPEELGPALVDPVRRFLAP</sequence>
<dbReference type="RefSeq" id="WP_011403636.1">
    <property type="nucleotide sequence ID" value="NZ_CALTSH010000005.1"/>
</dbReference>